<accession>A0AA41QGH5</accession>
<keyword evidence="3" id="KW-1185">Reference proteome</keyword>
<dbReference type="InterPro" id="IPR011990">
    <property type="entry name" value="TPR-like_helical_dom_sf"/>
</dbReference>
<dbReference type="Proteomes" id="UP001165405">
    <property type="component" value="Unassembled WGS sequence"/>
</dbReference>
<evidence type="ECO:0000256" key="1">
    <source>
        <dbReference type="SAM" id="Phobius"/>
    </source>
</evidence>
<evidence type="ECO:0000313" key="2">
    <source>
        <dbReference type="EMBL" id="MCF4123033.1"/>
    </source>
</evidence>
<dbReference type="RefSeq" id="WP_236090838.1">
    <property type="nucleotide sequence ID" value="NZ_JAKGSG010000053.1"/>
</dbReference>
<dbReference type="EMBL" id="JAKGSG010000053">
    <property type="protein sequence ID" value="MCF4123033.1"/>
    <property type="molecule type" value="Genomic_DNA"/>
</dbReference>
<organism evidence="2 3">
    <name type="scientific">Antribacter soli</name>
    <dbReference type="NCBI Taxonomy" id="2910976"/>
    <lineage>
        <taxon>Bacteria</taxon>
        <taxon>Bacillati</taxon>
        <taxon>Actinomycetota</taxon>
        <taxon>Actinomycetes</taxon>
        <taxon>Micrococcales</taxon>
        <taxon>Promicromonosporaceae</taxon>
        <taxon>Antribacter</taxon>
    </lineage>
</organism>
<reference evidence="2" key="1">
    <citation type="submission" date="2022-01" db="EMBL/GenBank/DDBJ databases">
        <title>Antribacter sp. nov., isolated from Guizhou of China.</title>
        <authorList>
            <person name="Chengliang C."/>
            <person name="Ya Z."/>
        </authorList>
    </citation>
    <scope>NUCLEOTIDE SEQUENCE</scope>
    <source>
        <strain evidence="2">KLBMP 9083</strain>
    </source>
</reference>
<keyword evidence="1" id="KW-0812">Transmembrane</keyword>
<keyword evidence="1" id="KW-0472">Membrane</keyword>
<evidence type="ECO:0000313" key="3">
    <source>
        <dbReference type="Proteomes" id="UP001165405"/>
    </source>
</evidence>
<feature type="transmembrane region" description="Helical" evidence="1">
    <location>
        <begin position="299"/>
        <end position="320"/>
    </location>
</feature>
<feature type="transmembrane region" description="Helical" evidence="1">
    <location>
        <begin position="243"/>
        <end position="264"/>
    </location>
</feature>
<name>A0AA41QGH5_9MICO</name>
<dbReference type="Gene3D" id="1.25.40.10">
    <property type="entry name" value="Tetratricopeptide repeat domain"/>
    <property type="match status" value="1"/>
</dbReference>
<sequence length="346" mass="37634">MTTTIPSWTSATFAEDVREHLARNLTQDQLRAILADESRPADERFTCLYTLLQDMHREEREAEYRGLVTRYEPEFGSNPYYGTFRAIAAIGDGTSVTRLRQALRHSRQAIKSLGDRPGVWHQYAALYADLGDLAPDLVTPAELGFALDAVDTALRTSTRDNPNFHFTRARLLHLGGRIREALTEVQVAIHYQEARTPGGVRRLARYEALRARLLIDRQGSDLLAQMAQTKAAVDTARGDQVQLLGVLAAVIALITTAVTVATRIDVSDGVPLILVATGSITIAFSCLMWAGGVRSVWRLVPGVVLGLLMCLAAIHLVGLVDLTSWVHQLGGLAPGTMPSPTSGTGG</sequence>
<evidence type="ECO:0008006" key="4">
    <source>
        <dbReference type="Google" id="ProtNLM"/>
    </source>
</evidence>
<comment type="caution">
    <text evidence="2">The sequence shown here is derived from an EMBL/GenBank/DDBJ whole genome shotgun (WGS) entry which is preliminary data.</text>
</comment>
<dbReference type="SUPFAM" id="SSF48452">
    <property type="entry name" value="TPR-like"/>
    <property type="match status" value="1"/>
</dbReference>
<gene>
    <name evidence="2" type="ORF">L1785_18820</name>
</gene>
<feature type="transmembrane region" description="Helical" evidence="1">
    <location>
        <begin position="270"/>
        <end position="292"/>
    </location>
</feature>
<dbReference type="AlphaFoldDB" id="A0AA41QGH5"/>
<proteinExistence type="predicted"/>
<protein>
    <recommendedName>
        <fullName evidence="4">Tetratricopeptide repeat protein</fullName>
    </recommendedName>
</protein>
<keyword evidence="1" id="KW-1133">Transmembrane helix</keyword>